<keyword evidence="2" id="KW-1133">Transmembrane helix</keyword>
<evidence type="ECO:0000313" key="3">
    <source>
        <dbReference type="EMBL" id="ONK78186.1"/>
    </source>
</evidence>
<evidence type="ECO:0000313" key="4">
    <source>
        <dbReference type="Proteomes" id="UP000243459"/>
    </source>
</evidence>
<proteinExistence type="predicted"/>
<organism evidence="3 4">
    <name type="scientific">Asparagus officinalis</name>
    <name type="common">Garden asparagus</name>
    <dbReference type="NCBI Taxonomy" id="4686"/>
    <lineage>
        <taxon>Eukaryota</taxon>
        <taxon>Viridiplantae</taxon>
        <taxon>Streptophyta</taxon>
        <taxon>Embryophyta</taxon>
        <taxon>Tracheophyta</taxon>
        <taxon>Spermatophyta</taxon>
        <taxon>Magnoliopsida</taxon>
        <taxon>Liliopsida</taxon>
        <taxon>Asparagales</taxon>
        <taxon>Asparagaceae</taxon>
        <taxon>Asparagoideae</taxon>
        <taxon>Asparagus</taxon>
    </lineage>
</organism>
<feature type="compositionally biased region" description="Basic and acidic residues" evidence="1">
    <location>
        <begin position="92"/>
        <end position="103"/>
    </location>
</feature>
<feature type="compositionally biased region" description="Low complexity" evidence="1">
    <location>
        <begin position="68"/>
        <end position="91"/>
    </location>
</feature>
<protein>
    <submittedName>
        <fullName evidence="3">Uncharacterized protein</fullName>
    </submittedName>
</protein>
<feature type="region of interest" description="Disordered" evidence="1">
    <location>
        <begin position="66"/>
        <end position="115"/>
    </location>
</feature>
<dbReference type="EMBL" id="CM007382">
    <property type="protein sequence ID" value="ONK78186.1"/>
    <property type="molecule type" value="Genomic_DNA"/>
</dbReference>
<keyword evidence="4" id="KW-1185">Reference proteome</keyword>
<feature type="transmembrane region" description="Helical" evidence="2">
    <location>
        <begin position="40"/>
        <end position="61"/>
    </location>
</feature>
<sequence>MDFFKSLLNKKGIEDLRKYSENQTGFSQDLIEKGEKQATLTIGVLVSVAVVILTVFLRMLFAGKRPVASAKPTSETKSTETASETDATAETSAEREENEKEDASATCPRSSRRET</sequence>
<keyword evidence="2" id="KW-0812">Transmembrane</keyword>
<keyword evidence="2" id="KW-0472">Membrane</keyword>
<gene>
    <name evidence="3" type="ORF">A4U43_C02F15440</name>
</gene>
<accession>A0A5P1FIP8</accession>
<reference evidence="4" key="1">
    <citation type="journal article" date="2017" name="Nat. Commun.">
        <title>The asparagus genome sheds light on the origin and evolution of a young Y chromosome.</title>
        <authorList>
            <person name="Harkess A."/>
            <person name="Zhou J."/>
            <person name="Xu C."/>
            <person name="Bowers J.E."/>
            <person name="Van der Hulst R."/>
            <person name="Ayyampalayam S."/>
            <person name="Mercati F."/>
            <person name="Riccardi P."/>
            <person name="McKain M.R."/>
            <person name="Kakrana A."/>
            <person name="Tang H."/>
            <person name="Ray J."/>
            <person name="Groenendijk J."/>
            <person name="Arikit S."/>
            <person name="Mathioni S.M."/>
            <person name="Nakano M."/>
            <person name="Shan H."/>
            <person name="Telgmann-Rauber A."/>
            <person name="Kanno A."/>
            <person name="Yue Z."/>
            <person name="Chen H."/>
            <person name="Li W."/>
            <person name="Chen Y."/>
            <person name="Xu X."/>
            <person name="Zhang Y."/>
            <person name="Luo S."/>
            <person name="Chen H."/>
            <person name="Gao J."/>
            <person name="Mao Z."/>
            <person name="Pires J.C."/>
            <person name="Luo M."/>
            <person name="Kudrna D."/>
            <person name="Wing R.A."/>
            <person name="Meyers B.C."/>
            <person name="Yi K."/>
            <person name="Kong H."/>
            <person name="Lavrijsen P."/>
            <person name="Sunseri F."/>
            <person name="Falavigna A."/>
            <person name="Ye Y."/>
            <person name="Leebens-Mack J.H."/>
            <person name="Chen G."/>
        </authorList>
    </citation>
    <scope>NUCLEOTIDE SEQUENCE [LARGE SCALE GENOMIC DNA]</scope>
    <source>
        <strain evidence="4">cv. DH0086</strain>
    </source>
</reference>
<evidence type="ECO:0000256" key="1">
    <source>
        <dbReference type="SAM" id="MobiDB-lite"/>
    </source>
</evidence>
<dbReference type="Proteomes" id="UP000243459">
    <property type="component" value="Chromosome 2"/>
</dbReference>
<evidence type="ECO:0000256" key="2">
    <source>
        <dbReference type="SAM" id="Phobius"/>
    </source>
</evidence>
<dbReference type="AlphaFoldDB" id="A0A5P1FIP8"/>
<name>A0A5P1FIP8_ASPOF</name>
<dbReference type="Gramene" id="ONK78186">
    <property type="protein sequence ID" value="ONK78186"/>
    <property type="gene ID" value="A4U43_C02F15440"/>
</dbReference>